<evidence type="ECO:0000256" key="5">
    <source>
        <dbReference type="ARBA" id="ARBA00023136"/>
    </source>
</evidence>
<feature type="transmembrane region" description="Helical" evidence="6">
    <location>
        <begin position="114"/>
        <end position="135"/>
    </location>
</feature>
<feature type="transmembrane region" description="Helical" evidence="6">
    <location>
        <begin position="300"/>
        <end position="317"/>
    </location>
</feature>
<feature type="transmembrane region" description="Helical" evidence="6">
    <location>
        <begin position="361"/>
        <end position="379"/>
    </location>
</feature>
<keyword evidence="4 6" id="KW-1133">Transmembrane helix</keyword>
<protein>
    <submittedName>
        <fullName evidence="7">Polysaccharide biosynthesis C-terminal domain-containing protein</fullName>
    </submittedName>
</protein>
<evidence type="ECO:0000256" key="4">
    <source>
        <dbReference type="ARBA" id="ARBA00022989"/>
    </source>
</evidence>
<gene>
    <name evidence="7" type="ORF">ABS361_07170</name>
</gene>
<accession>A0AAU7XGM8</accession>
<dbReference type="PANTHER" id="PTHR30250:SF11">
    <property type="entry name" value="O-ANTIGEN TRANSPORTER-RELATED"/>
    <property type="match status" value="1"/>
</dbReference>
<keyword evidence="5 6" id="KW-0472">Membrane</keyword>
<feature type="transmembrane region" description="Helical" evidence="6">
    <location>
        <begin position="84"/>
        <end position="108"/>
    </location>
</feature>
<dbReference type="InterPro" id="IPR050833">
    <property type="entry name" value="Poly_Biosynth_Transport"/>
</dbReference>
<sequence>MIPRRVIVQCFLLGIRLANAAAKFALAVYMARYLGLGDVGVFGLLVGATTGIQAVFGFGLSDWVTRKVVGLDRARAIPLAMARLTLSIGVEVVVQAVIWSLLAVLGFLPAPTTMLLIAGILLLEHVAYDLYAIEIGRERTGPANLQFFLRSGAWPPVVILVGLLVPSTRTLDMVLLGWLGGLLLMLASALATSLSGGRWRHLGFDWRGLDEGFRVGVPFWIAEIGQIGNLYLDRFLVSAFLGLELTGVYTFFWSYANVVHTLAVNGIVQPQVPKLVAADASGDSRRFEAERRRIMAESRVWGLLLAGGVGVALPVLLPWVDRPMLAENLWIFAIVLAATLARMAADTAGFLLYSLHRDREIATTSIAGVLVAAALNLALIPHLGILGAAVAYLLVGVVVTALRLRLAQPTRPRIARAGAAE</sequence>
<name>A0AAU7XGM8_9HYPH</name>
<keyword evidence="3 6" id="KW-0812">Transmembrane</keyword>
<evidence type="ECO:0000313" key="7">
    <source>
        <dbReference type="EMBL" id="XBY46008.1"/>
    </source>
</evidence>
<reference evidence="7" key="1">
    <citation type="submission" date="2024-06" db="EMBL/GenBank/DDBJ databases">
        <title>Methylostella associata gen. nov., sp. nov., a novel Ancalomicrobiaceae-affiliated facultatively methylotrophic bacteria that feed on methanotrophs of the genus Methylococcus.</title>
        <authorList>
            <person name="Saltykova V."/>
            <person name="Danilova O.V."/>
            <person name="Oshkin I.Y."/>
            <person name="Belova S.E."/>
            <person name="Pimenov N.V."/>
            <person name="Dedysh S.N."/>
        </authorList>
    </citation>
    <scope>NUCLEOTIDE SEQUENCE</scope>
    <source>
        <strain evidence="7">S20</strain>
    </source>
</reference>
<evidence type="ECO:0000256" key="3">
    <source>
        <dbReference type="ARBA" id="ARBA00022692"/>
    </source>
</evidence>
<dbReference type="KEGG" id="mflg:ABS361_07170"/>
<dbReference type="AlphaFoldDB" id="A0AAU7XGM8"/>
<evidence type="ECO:0000256" key="6">
    <source>
        <dbReference type="SAM" id="Phobius"/>
    </source>
</evidence>
<dbReference type="PANTHER" id="PTHR30250">
    <property type="entry name" value="PST FAMILY PREDICTED COLANIC ACID TRANSPORTER"/>
    <property type="match status" value="1"/>
</dbReference>
<dbReference type="RefSeq" id="WP_407051105.1">
    <property type="nucleotide sequence ID" value="NZ_CP158568.1"/>
</dbReference>
<feature type="transmembrane region" description="Helical" evidence="6">
    <location>
        <begin position="173"/>
        <end position="194"/>
    </location>
</feature>
<comment type="subcellular location">
    <subcellularLocation>
        <location evidence="1">Cell membrane</location>
        <topology evidence="1">Multi-pass membrane protein</topology>
    </subcellularLocation>
</comment>
<keyword evidence="2" id="KW-1003">Cell membrane</keyword>
<proteinExistence type="predicted"/>
<feature type="transmembrane region" description="Helical" evidence="6">
    <location>
        <begin position="329"/>
        <end position="354"/>
    </location>
</feature>
<evidence type="ECO:0000256" key="1">
    <source>
        <dbReference type="ARBA" id="ARBA00004651"/>
    </source>
</evidence>
<feature type="transmembrane region" description="Helical" evidence="6">
    <location>
        <begin position="44"/>
        <end position="64"/>
    </location>
</feature>
<feature type="transmembrane region" description="Helical" evidence="6">
    <location>
        <begin position="385"/>
        <end position="406"/>
    </location>
</feature>
<feature type="transmembrane region" description="Helical" evidence="6">
    <location>
        <begin position="147"/>
        <end position="167"/>
    </location>
</feature>
<organism evidence="7">
    <name type="scientific">Methyloraptor flagellatus</name>
    <dbReference type="NCBI Taxonomy" id="3162530"/>
    <lineage>
        <taxon>Bacteria</taxon>
        <taxon>Pseudomonadati</taxon>
        <taxon>Pseudomonadota</taxon>
        <taxon>Alphaproteobacteria</taxon>
        <taxon>Hyphomicrobiales</taxon>
        <taxon>Ancalomicrobiaceae</taxon>
        <taxon>Methyloraptor</taxon>
    </lineage>
</organism>
<evidence type="ECO:0000256" key="2">
    <source>
        <dbReference type="ARBA" id="ARBA00022475"/>
    </source>
</evidence>
<dbReference type="GO" id="GO:0005886">
    <property type="term" value="C:plasma membrane"/>
    <property type="evidence" value="ECO:0007669"/>
    <property type="project" value="UniProtKB-SubCell"/>
</dbReference>
<dbReference type="EMBL" id="CP158568">
    <property type="protein sequence ID" value="XBY46008.1"/>
    <property type="molecule type" value="Genomic_DNA"/>
</dbReference>